<reference evidence="1 2" key="1">
    <citation type="submission" date="2016-11" db="EMBL/GenBank/DDBJ databases">
        <authorList>
            <person name="Jaros S."/>
            <person name="Januszkiewicz K."/>
            <person name="Wedrychowicz H."/>
        </authorList>
    </citation>
    <scope>NUCLEOTIDE SEQUENCE [LARGE SCALE GENOMIC DNA]</scope>
    <source>
        <strain evidence="1 2">ATCC 23634</strain>
    </source>
</reference>
<keyword evidence="2" id="KW-1185">Reference proteome</keyword>
<dbReference type="Proteomes" id="UP000183447">
    <property type="component" value="Unassembled WGS sequence"/>
</dbReference>
<dbReference type="STRING" id="665118.SAMN02983003_3626"/>
<dbReference type="AlphaFoldDB" id="A0A1K2I3Y3"/>
<gene>
    <name evidence="1" type="ORF">SAMN02983003_3626</name>
</gene>
<dbReference type="EMBL" id="FPKU01000003">
    <property type="protein sequence ID" value="SFZ86444.1"/>
    <property type="molecule type" value="Genomic_DNA"/>
</dbReference>
<name>A0A1K2I3Y3_9HYPH</name>
<evidence type="ECO:0000313" key="2">
    <source>
        <dbReference type="Proteomes" id="UP000183447"/>
    </source>
</evidence>
<accession>A0A1K2I3Y3</accession>
<evidence type="ECO:0008006" key="3">
    <source>
        <dbReference type="Google" id="ProtNLM"/>
    </source>
</evidence>
<evidence type="ECO:0000313" key="1">
    <source>
        <dbReference type="EMBL" id="SFZ86444.1"/>
    </source>
</evidence>
<proteinExistence type="predicted"/>
<sequence>MDSRTKSCEFGGEVKRDQLIRKLKADARAQGLDLLVDFSRGKGGHCVVRLPGRFTVIKSGEITPMMEKIIRSQLGL</sequence>
<organism evidence="1 2">
    <name type="scientific">Devosia enhydra</name>
    <dbReference type="NCBI Taxonomy" id="665118"/>
    <lineage>
        <taxon>Bacteria</taxon>
        <taxon>Pseudomonadati</taxon>
        <taxon>Pseudomonadota</taxon>
        <taxon>Alphaproteobacteria</taxon>
        <taxon>Hyphomicrobiales</taxon>
        <taxon>Devosiaceae</taxon>
        <taxon>Devosia</taxon>
    </lineage>
</organism>
<protein>
    <recommendedName>
        <fullName evidence="3">HicA toxin of toxin-antitoxin</fullName>
    </recommendedName>
</protein>